<dbReference type="AlphaFoldDB" id="C5D0C8"/>
<feature type="domain" description="NAD-dependent epimerase/dehydratase" evidence="4">
    <location>
        <begin position="10"/>
        <end position="184"/>
    </location>
</feature>
<proteinExistence type="inferred from homology"/>
<dbReference type="PANTHER" id="PTHR43103:SF5">
    <property type="entry name" value="4-EPIMERASE, PUTATIVE (AFU_ORTHOLOGUE AFUA_7G00360)-RELATED"/>
    <property type="match status" value="1"/>
</dbReference>
<gene>
    <name evidence="5" type="ordered locus">Vapar_5888</name>
</gene>
<organism evidence="5">
    <name type="scientific">Variovorax paradoxus (strain S110)</name>
    <dbReference type="NCBI Taxonomy" id="543728"/>
    <lineage>
        <taxon>Bacteria</taxon>
        <taxon>Pseudomonadati</taxon>
        <taxon>Pseudomonadota</taxon>
        <taxon>Betaproteobacteria</taxon>
        <taxon>Burkholderiales</taxon>
        <taxon>Comamonadaceae</taxon>
        <taxon>Variovorax</taxon>
    </lineage>
</organism>
<keyword evidence="3" id="KW-0520">NAD</keyword>
<dbReference type="InterPro" id="IPR001509">
    <property type="entry name" value="Epimerase_deHydtase"/>
</dbReference>
<evidence type="ECO:0000259" key="4">
    <source>
        <dbReference type="Pfam" id="PF01370"/>
    </source>
</evidence>
<dbReference type="PANTHER" id="PTHR43103">
    <property type="entry name" value="NUCLEOSIDE-DIPHOSPHATE-SUGAR EPIMERASE"/>
    <property type="match status" value="1"/>
</dbReference>
<comment type="similarity">
    <text evidence="1">Belongs to the NAD(P)-dependent epimerase/dehydratase family.</text>
</comment>
<dbReference type="SUPFAM" id="SSF51735">
    <property type="entry name" value="NAD(P)-binding Rossmann-fold domains"/>
    <property type="match status" value="1"/>
</dbReference>
<dbReference type="Gene3D" id="3.40.50.720">
    <property type="entry name" value="NAD(P)-binding Rossmann-like Domain"/>
    <property type="match status" value="1"/>
</dbReference>
<evidence type="ECO:0000256" key="2">
    <source>
        <dbReference type="ARBA" id="ARBA00023002"/>
    </source>
</evidence>
<sequence>MTTTRWRRLLITGAAGRLGSHLRSDLRDLAEHVRATDLRALPPATEGEEVVQADLSDMAAVHALLEGVDAVVHLGAVMPQAPWEAVLQANIIGSFNVFEAARQAGAKRIVFASSHHAIGMYDRSQPLDSGAPPRPGNLYGLSKAFGENLARMYHDKHGIEVACLRIGSCFEQPTDERMLSTWLSHADMVQLCRRCLVAPAVGYSVVYGVSANSRSWWSNDKVDFLGFAPQDSADAYAQDIAHAGVPASAPLSARAAHLQGGRFTDLIP</sequence>
<dbReference type="STRING" id="543728.Vapar_5888"/>
<accession>C5D0C8</accession>
<evidence type="ECO:0000256" key="1">
    <source>
        <dbReference type="ARBA" id="ARBA00007637"/>
    </source>
</evidence>
<name>C5D0C8_VARPS</name>
<dbReference type="GO" id="GO:0016491">
    <property type="term" value="F:oxidoreductase activity"/>
    <property type="evidence" value="ECO:0007669"/>
    <property type="project" value="UniProtKB-KW"/>
</dbReference>
<dbReference type="OrthoDB" id="8770295at2"/>
<evidence type="ECO:0000256" key="3">
    <source>
        <dbReference type="ARBA" id="ARBA00023027"/>
    </source>
</evidence>
<dbReference type="Pfam" id="PF01370">
    <property type="entry name" value="Epimerase"/>
    <property type="match status" value="1"/>
</dbReference>
<dbReference type="HOGENOM" id="CLU_079334_0_0_4"/>
<keyword evidence="2" id="KW-0560">Oxidoreductase</keyword>
<reference evidence="5" key="1">
    <citation type="submission" date="2009-06" db="EMBL/GenBank/DDBJ databases">
        <title>Complete sequence of chromosome 2 of Variovorax paradoxus S110.</title>
        <authorList>
            <consortium name="US DOE Joint Genome Institute"/>
            <person name="Lucas S."/>
            <person name="Copeland A."/>
            <person name="Lapidus A."/>
            <person name="Glavina del Rio T."/>
            <person name="Tice H."/>
            <person name="Bruce D."/>
            <person name="Goodwin L."/>
            <person name="Pitluck S."/>
            <person name="Chertkov O."/>
            <person name="Brettin T."/>
            <person name="Detter J.C."/>
            <person name="Han C."/>
            <person name="Larimer F."/>
            <person name="Land M."/>
            <person name="Hauser L."/>
            <person name="Kyrpides N."/>
            <person name="Ovchinnikova G."/>
            <person name="Orwin P."/>
            <person name="Leadbetter J.R."/>
            <person name="Spain J.C."/>
            <person name="Han J.I."/>
        </authorList>
    </citation>
    <scope>NUCLEOTIDE SEQUENCE</scope>
    <source>
        <strain evidence="5">S110</strain>
    </source>
</reference>
<dbReference type="InterPro" id="IPR036291">
    <property type="entry name" value="NAD(P)-bd_dom_sf"/>
</dbReference>
<evidence type="ECO:0000313" key="5">
    <source>
        <dbReference type="EMBL" id="ACS22472.1"/>
    </source>
</evidence>
<protein>
    <submittedName>
        <fullName evidence="5">NAD-dependent epimerase/dehydratase</fullName>
    </submittedName>
</protein>
<dbReference type="KEGG" id="vap:Vapar_5888"/>
<dbReference type="EMBL" id="CP001636">
    <property type="protein sequence ID" value="ACS22472.1"/>
    <property type="molecule type" value="Genomic_DNA"/>
</dbReference>
<dbReference type="eggNOG" id="COG0451">
    <property type="taxonomic scope" value="Bacteria"/>
</dbReference>